<dbReference type="EC" id="2.7.7.61" evidence="1"/>
<organism evidence="5 6">
    <name type="scientific">Candidatus Phytoplasma sacchari</name>
    <dbReference type="NCBI Taxonomy" id="2609813"/>
    <lineage>
        <taxon>Bacteria</taxon>
        <taxon>Bacillati</taxon>
        <taxon>Mycoplasmatota</taxon>
        <taxon>Mollicutes</taxon>
        <taxon>Acholeplasmatales</taxon>
        <taxon>Acholeplasmataceae</taxon>
        <taxon>Candidatus Phytoplasma</taxon>
        <taxon>16SrXI (Rice yellow dwarf group)</taxon>
    </lineage>
</organism>
<evidence type="ECO:0000256" key="3">
    <source>
        <dbReference type="ARBA" id="ARBA00022695"/>
    </source>
</evidence>
<protein>
    <recommendedName>
        <fullName evidence="1">citrate lyase holo-[acyl-carrier protein] synthase</fullName>
        <ecNumber evidence="1">2.7.7.61</ecNumber>
    </recommendedName>
</protein>
<keyword evidence="6" id="KW-1185">Reference proteome</keyword>
<comment type="catalytic activity">
    <reaction evidence="4">
        <text>apo-[citrate lyase ACP] + 2'-(5''-triphospho-alpha-D-ribosyl)-3'-dephospho-CoA = holo-[citrate lyase ACP] + diphosphate</text>
        <dbReference type="Rhea" id="RHEA:16333"/>
        <dbReference type="Rhea" id="RHEA-COMP:10157"/>
        <dbReference type="Rhea" id="RHEA-COMP:10158"/>
        <dbReference type="ChEBI" id="CHEBI:29999"/>
        <dbReference type="ChEBI" id="CHEBI:33019"/>
        <dbReference type="ChEBI" id="CHEBI:61378"/>
        <dbReference type="ChEBI" id="CHEBI:82683"/>
        <dbReference type="EC" id="2.7.7.61"/>
    </reaction>
</comment>
<dbReference type="GO" id="GO:0050519">
    <property type="term" value="F:holo-citrate lyase synthase activity"/>
    <property type="evidence" value="ECO:0007669"/>
    <property type="project" value="UniProtKB-EC"/>
</dbReference>
<evidence type="ECO:0000313" key="6">
    <source>
        <dbReference type="Proteomes" id="UP001210120"/>
    </source>
</evidence>
<gene>
    <name evidence="5" type="primary">citX</name>
    <name evidence="5" type="ORF">O7R10_00650</name>
</gene>
<evidence type="ECO:0000256" key="4">
    <source>
        <dbReference type="ARBA" id="ARBA00048574"/>
    </source>
</evidence>
<keyword evidence="2 5" id="KW-0808">Transferase</keyword>
<dbReference type="EMBL" id="CP115156">
    <property type="protein sequence ID" value="WBL31559.1"/>
    <property type="molecule type" value="Genomic_DNA"/>
</dbReference>
<evidence type="ECO:0000256" key="2">
    <source>
        <dbReference type="ARBA" id="ARBA00022679"/>
    </source>
</evidence>
<dbReference type="Pfam" id="PF03802">
    <property type="entry name" value="CitX"/>
    <property type="match status" value="1"/>
</dbReference>
<reference evidence="5" key="1">
    <citation type="submission" date="2022-12" db="EMBL/GenBank/DDBJ databases">
        <title>Genomic Characterization of Candidatus Phytoplasma sacchari in China.</title>
        <authorList>
            <person name="Zhang R.-Y."/>
        </authorList>
    </citation>
    <scope>NUCLEOTIDE SEQUENCE [LARGE SCALE GENOMIC DNA]</scope>
    <source>
        <strain evidence="5">SCWL1</strain>
    </source>
</reference>
<keyword evidence="3 5" id="KW-0548">Nucleotidyltransferase</keyword>
<sequence>MNEKENIVIFKKKILKKKNILNSREKRYLEQKKFLKKYRNSMLIISLNIPGLNKKKILYRIFFKKIIYKKILPFLIKSKIDFFYYKNKKIFNDNAGFYSNIILKKIDKKSLINFKKKIIELEKTNSIFILLDMDIIDKNHNLIRRSDLKIAPRKCFLCSKPAKICTFEKKHNLKKILSLINQKIKIFLSKKNF</sequence>
<dbReference type="GO" id="GO:0016829">
    <property type="term" value="F:lyase activity"/>
    <property type="evidence" value="ECO:0007669"/>
    <property type="project" value="UniProtKB-KW"/>
</dbReference>
<proteinExistence type="predicted"/>
<evidence type="ECO:0000256" key="1">
    <source>
        <dbReference type="ARBA" id="ARBA00012524"/>
    </source>
</evidence>
<dbReference type="InterPro" id="IPR005551">
    <property type="entry name" value="CitX"/>
</dbReference>
<dbReference type="Proteomes" id="UP001210120">
    <property type="component" value="Chromosome"/>
</dbReference>
<dbReference type="NCBIfam" id="TIGR03124">
    <property type="entry name" value="citrate_citX"/>
    <property type="match status" value="1"/>
</dbReference>
<name>A0ABY7M3A5_9MOLU</name>
<accession>A0ABY7M3A5</accession>
<evidence type="ECO:0000313" key="5">
    <source>
        <dbReference type="EMBL" id="WBL31559.1"/>
    </source>
</evidence>
<keyword evidence="5" id="KW-0456">Lyase</keyword>